<dbReference type="Pfam" id="PF14223">
    <property type="entry name" value="Retrotran_gag_2"/>
    <property type="match status" value="1"/>
</dbReference>
<gene>
    <name evidence="1" type="ORF">CB5_LOCUS6517</name>
</gene>
<dbReference type="EMBL" id="LR862143">
    <property type="protein sequence ID" value="CAD1823306.1"/>
    <property type="molecule type" value="Genomic_DNA"/>
</dbReference>
<accession>A0A6V7NY41</accession>
<organism evidence="1">
    <name type="scientific">Ananas comosus var. bracteatus</name>
    <name type="common">red pineapple</name>
    <dbReference type="NCBI Taxonomy" id="296719"/>
    <lineage>
        <taxon>Eukaryota</taxon>
        <taxon>Viridiplantae</taxon>
        <taxon>Streptophyta</taxon>
        <taxon>Embryophyta</taxon>
        <taxon>Tracheophyta</taxon>
        <taxon>Spermatophyta</taxon>
        <taxon>Magnoliopsida</taxon>
        <taxon>Liliopsida</taxon>
        <taxon>Poales</taxon>
        <taxon>Bromeliaceae</taxon>
        <taxon>Bromelioideae</taxon>
        <taxon>Ananas</taxon>
    </lineage>
</organism>
<dbReference type="PANTHER" id="PTHR35317:SF18">
    <property type="entry name" value="RNA-DIRECTED DNA POLYMERASE"/>
    <property type="match status" value="1"/>
</dbReference>
<proteinExistence type="predicted"/>
<protein>
    <recommendedName>
        <fullName evidence="2">DUF4219 domain-containing protein</fullName>
    </recommendedName>
</protein>
<evidence type="ECO:0000313" key="1">
    <source>
        <dbReference type="EMBL" id="CAD1823306.1"/>
    </source>
</evidence>
<dbReference type="PANTHER" id="PTHR35317">
    <property type="entry name" value="OS04G0629600 PROTEIN"/>
    <property type="match status" value="1"/>
</dbReference>
<dbReference type="AlphaFoldDB" id="A0A6V7NY41"/>
<sequence length="216" mass="24841">MASKNIIADLNKGEKLDGDNYNIWQTKIQYVLEEQQALETIHHTMTDPGEGNTAQHRRDQEAYRAWKAKDSSARGILISSMVDDLIGECEQLPTAHAMWVHLKEKFGGTTIIKLRQLTIKFDTYKKRPNHTIKQHLREMSNMIRKLKSAGHTLTDEQQVQAVIRSLPDSWEHMKVNLTHNDSIKTFADVARHVELEDERLGATRGNCDDSIWVVDR</sequence>
<reference evidence="1" key="1">
    <citation type="submission" date="2020-07" db="EMBL/GenBank/DDBJ databases">
        <authorList>
            <person name="Lin J."/>
        </authorList>
    </citation>
    <scope>NUCLEOTIDE SEQUENCE</scope>
</reference>
<evidence type="ECO:0008006" key="2">
    <source>
        <dbReference type="Google" id="ProtNLM"/>
    </source>
</evidence>
<name>A0A6V7NY41_ANACO</name>